<name>A0ABR4FXC5_9EURO</name>
<proteinExistence type="predicted"/>
<feature type="transmembrane region" description="Helical" evidence="2">
    <location>
        <begin position="218"/>
        <end position="239"/>
    </location>
</feature>
<dbReference type="Proteomes" id="UP001610563">
    <property type="component" value="Unassembled WGS sequence"/>
</dbReference>
<evidence type="ECO:0000313" key="3">
    <source>
        <dbReference type="EMBL" id="KAL2787928.1"/>
    </source>
</evidence>
<comment type="caution">
    <text evidence="3">The sequence shown here is derived from an EMBL/GenBank/DDBJ whole genome shotgun (WGS) entry which is preliminary data.</text>
</comment>
<evidence type="ECO:0000313" key="4">
    <source>
        <dbReference type="Proteomes" id="UP001610563"/>
    </source>
</evidence>
<evidence type="ECO:0000256" key="2">
    <source>
        <dbReference type="SAM" id="Phobius"/>
    </source>
</evidence>
<feature type="region of interest" description="Disordered" evidence="1">
    <location>
        <begin position="180"/>
        <end position="210"/>
    </location>
</feature>
<keyword evidence="2" id="KW-1133">Transmembrane helix</keyword>
<sequence>MPSVTSIFDQAITNWGPLPTDYSLPASCTSSPTSWALAFYRRPEVPLWHDCNTETKLCLPTPSDPGALEALIDANAILGDGHLGSMTALLEDGACYSTLPDFISTSTACRTTFTRADVATYTTGFPGDDGQTTDGELYVTTATMTGTAETTTFSRGEATSWIAYSQQPAIRFVQGGTLGSAASGQEKSDSSGGIDSAVSEPSESNAAGSLGAGQSGPWGIAFASLAVSVALGSALVLVCQM</sequence>
<keyword evidence="4" id="KW-1185">Reference proteome</keyword>
<feature type="compositionally biased region" description="Polar residues" evidence="1">
    <location>
        <begin position="180"/>
        <end position="207"/>
    </location>
</feature>
<gene>
    <name evidence="3" type="ORF">BJX66DRAFT_340782</name>
</gene>
<protein>
    <submittedName>
        <fullName evidence="3">Uncharacterized protein</fullName>
    </submittedName>
</protein>
<keyword evidence="2" id="KW-0812">Transmembrane</keyword>
<keyword evidence="2" id="KW-0472">Membrane</keyword>
<organism evidence="3 4">
    <name type="scientific">Aspergillus keveii</name>
    <dbReference type="NCBI Taxonomy" id="714993"/>
    <lineage>
        <taxon>Eukaryota</taxon>
        <taxon>Fungi</taxon>
        <taxon>Dikarya</taxon>
        <taxon>Ascomycota</taxon>
        <taxon>Pezizomycotina</taxon>
        <taxon>Eurotiomycetes</taxon>
        <taxon>Eurotiomycetidae</taxon>
        <taxon>Eurotiales</taxon>
        <taxon>Aspergillaceae</taxon>
        <taxon>Aspergillus</taxon>
        <taxon>Aspergillus subgen. Nidulantes</taxon>
    </lineage>
</organism>
<accession>A0ABR4FXC5</accession>
<evidence type="ECO:0000256" key="1">
    <source>
        <dbReference type="SAM" id="MobiDB-lite"/>
    </source>
</evidence>
<reference evidence="3 4" key="1">
    <citation type="submission" date="2024-07" db="EMBL/GenBank/DDBJ databases">
        <title>Section-level genome sequencing and comparative genomics of Aspergillus sections Usti and Cavernicolus.</title>
        <authorList>
            <consortium name="Lawrence Berkeley National Laboratory"/>
            <person name="Nybo J.L."/>
            <person name="Vesth T.C."/>
            <person name="Theobald S."/>
            <person name="Frisvad J.C."/>
            <person name="Larsen T.O."/>
            <person name="Kjaerboelling I."/>
            <person name="Rothschild-Mancinelli K."/>
            <person name="Lyhne E.K."/>
            <person name="Kogle M.E."/>
            <person name="Barry K."/>
            <person name="Clum A."/>
            <person name="Na H."/>
            <person name="Ledsgaard L."/>
            <person name="Lin J."/>
            <person name="Lipzen A."/>
            <person name="Kuo A."/>
            <person name="Riley R."/>
            <person name="Mondo S."/>
            <person name="Labutti K."/>
            <person name="Haridas S."/>
            <person name="Pangalinan J."/>
            <person name="Salamov A.A."/>
            <person name="Simmons B.A."/>
            <person name="Magnuson J.K."/>
            <person name="Chen J."/>
            <person name="Drula E."/>
            <person name="Henrissat B."/>
            <person name="Wiebenga A."/>
            <person name="Lubbers R.J."/>
            <person name="Gomes A.C."/>
            <person name="Makela M.R."/>
            <person name="Stajich J."/>
            <person name="Grigoriev I.V."/>
            <person name="Mortensen U.H."/>
            <person name="De Vries R.P."/>
            <person name="Baker S.E."/>
            <person name="Andersen M.R."/>
        </authorList>
    </citation>
    <scope>NUCLEOTIDE SEQUENCE [LARGE SCALE GENOMIC DNA]</scope>
    <source>
        <strain evidence="3 4">CBS 209.92</strain>
    </source>
</reference>
<dbReference type="EMBL" id="JBFTWV010000088">
    <property type="protein sequence ID" value="KAL2787928.1"/>
    <property type="molecule type" value="Genomic_DNA"/>
</dbReference>